<gene>
    <name evidence="21" type="ORF">TASK_LOCUS4247</name>
</gene>
<dbReference type="PANTHER" id="PTHR45797:SF3">
    <property type="entry name" value="TRANSCRIPTIONAL REGULATOR ATRX HOMOLOG"/>
    <property type="match status" value="1"/>
</dbReference>
<feature type="region of interest" description="Disordered" evidence="17">
    <location>
        <begin position="1791"/>
        <end position="1824"/>
    </location>
</feature>
<feature type="compositionally biased region" description="Low complexity" evidence="17">
    <location>
        <begin position="807"/>
        <end position="820"/>
    </location>
</feature>
<dbReference type="STRING" id="60517.A0A0R3W2Z9"/>
<dbReference type="PROSITE" id="PS51192">
    <property type="entry name" value="HELICASE_ATP_BIND_1"/>
    <property type="match status" value="1"/>
</dbReference>
<keyword evidence="10" id="KW-0862">Zinc</keyword>
<evidence type="ECO:0000313" key="23">
    <source>
        <dbReference type="WBParaSite" id="TASK_0000424601-mRNA-1"/>
    </source>
</evidence>
<dbReference type="Gene3D" id="3.40.50.10810">
    <property type="entry name" value="Tandem AAA-ATPase domain"/>
    <property type="match status" value="1"/>
</dbReference>
<dbReference type="SMART" id="SM00487">
    <property type="entry name" value="DEXDc"/>
    <property type="match status" value="1"/>
</dbReference>
<dbReference type="InterPro" id="IPR049730">
    <property type="entry name" value="SNF2/RAD54-like_C"/>
</dbReference>
<dbReference type="InterPro" id="IPR001650">
    <property type="entry name" value="Helicase_C-like"/>
</dbReference>
<evidence type="ECO:0000256" key="15">
    <source>
        <dbReference type="ARBA" id="ARBA00031106"/>
    </source>
</evidence>
<feature type="compositionally biased region" description="Basic residues" evidence="17">
    <location>
        <begin position="788"/>
        <end position="806"/>
    </location>
</feature>
<dbReference type="Pfam" id="PF00176">
    <property type="entry name" value="SNF2-rel_dom"/>
    <property type="match status" value="1"/>
</dbReference>
<dbReference type="GO" id="GO:0005524">
    <property type="term" value="F:ATP binding"/>
    <property type="evidence" value="ECO:0007669"/>
    <property type="project" value="UniProtKB-KW"/>
</dbReference>
<feature type="compositionally biased region" description="Polar residues" evidence="17">
    <location>
        <begin position="686"/>
        <end position="695"/>
    </location>
</feature>
<feature type="compositionally biased region" description="Basic and acidic residues" evidence="17">
    <location>
        <begin position="822"/>
        <end position="857"/>
    </location>
</feature>
<feature type="compositionally biased region" description="Polar residues" evidence="17">
    <location>
        <begin position="609"/>
        <end position="632"/>
    </location>
</feature>
<accession>A0A0R3W2Z9</accession>
<dbReference type="PROSITE" id="PS51194">
    <property type="entry name" value="HELICASE_CTER"/>
    <property type="match status" value="1"/>
</dbReference>
<keyword evidence="6" id="KW-0547">Nucleotide-binding</keyword>
<comment type="subcellular location">
    <subcellularLocation>
        <location evidence="2">Chromosome</location>
        <location evidence="2">Telomere</location>
    </subcellularLocation>
    <subcellularLocation>
        <location evidence="1">Nucleus</location>
    </subcellularLocation>
</comment>
<feature type="coiled-coil region" evidence="16">
    <location>
        <begin position="887"/>
        <end position="914"/>
    </location>
</feature>
<feature type="domain" description="PHD-type" evidence="20">
    <location>
        <begin position="100"/>
        <end position="236"/>
    </location>
</feature>
<dbReference type="WBParaSite" id="TASK_0000424601-mRNA-1">
    <property type="protein sequence ID" value="TASK_0000424601-mRNA-1"/>
    <property type="gene ID" value="TASK_0000424601"/>
</dbReference>
<feature type="compositionally biased region" description="Basic and acidic residues" evidence="17">
    <location>
        <begin position="655"/>
        <end position="664"/>
    </location>
</feature>
<dbReference type="PANTHER" id="PTHR45797">
    <property type="entry name" value="RAD54-LIKE"/>
    <property type="match status" value="1"/>
</dbReference>
<dbReference type="GO" id="GO:0003677">
    <property type="term" value="F:DNA binding"/>
    <property type="evidence" value="ECO:0007669"/>
    <property type="project" value="UniProtKB-KW"/>
</dbReference>
<reference evidence="23" key="1">
    <citation type="submission" date="2016-04" db="UniProtKB">
        <authorList>
            <consortium name="WormBaseParasite"/>
        </authorList>
    </citation>
    <scope>IDENTIFICATION</scope>
</reference>
<dbReference type="Proteomes" id="UP000282613">
    <property type="component" value="Unassembled WGS sequence"/>
</dbReference>
<evidence type="ECO:0000256" key="8">
    <source>
        <dbReference type="ARBA" id="ARBA00022801"/>
    </source>
</evidence>
<keyword evidence="14" id="KW-0539">Nucleus</keyword>
<feature type="compositionally biased region" description="Acidic residues" evidence="17">
    <location>
        <begin position="1299"/>
        <end position="1312"/>
    </location>
</feature>
<feature type="compositionally biased region" description="Basic residues" evidence="17">
    <location>
        <begin position="744"/>
        <end position="754"/>
    </location>
</feature>
<dbReference type="InterPro" id="IPR000330">
    <property type="entry name" value="SNF2_N"/>
</dbReference>
<evidence type="ECO:0000256" key="9">
    <source>
        <dbReference type="ARBA" id="ARBA00022806"/>
    </source>
</evidence>
<proteinExistence type="inferred from homology"/>
<feature type="compositionally biased region" description="Acidic residues" evidence="17">
    <location>
        <begin position="858"/>
        <end position="868"/>
    </location>
</feature>
<dbReference type="PROSITE" id="PS51533">
    <property type="entry name" value="ADD"/>
    <property type="match status" value="1"/>
</dbReference>
<feature type="compositionally biased region" description="Low complexity" evidence="17">
    <location>
        <begin position="414"/>
        <end position="424"/>
    </location>
</feature>
<evidence type="ECO:0000256" key="12">
    <source>
        <dbReference type="ARBA" id="ARBA00022895"/>
    </source>
</evidence>
<dbReference type="Gene3D" id="3.40.50.300">
    <property type="entry name" value="P-loop containing nucleotide triphosphate hydrolases"/>
    <property type="match status" value="1"/>
</dbReference>
<evidence type="ECO:0000256" key="17">
    <source>
        <dbReference type="SAM" id="MobiDB-lite"/>
    </source>
</evidence>
<feature type="domain" description="Helicase C-terminal" evidence="19">
    <location>
        <begin position="1431"/>
        <end position="1639"/>
    </location>
</feature>
<protein>
    <recommendedName>
        <fullName evidence="15">ATP-dependent helicase ATRX</fullName>
    </recommendedName>
</protein>
<dbReference type="SUPFAM" id="SSF57903">
    <property type="entry name" value="FYVE/PHD zinc finger"/>
    <property type="match status" value="1"/>
</dbReference>
<dbReference type="SMART" id="SM00490">
    <property type="entry name" value="HELICc"/>
    <property type="match status" value="1"/>
</dbReference>
<evidence type="ECO:0000256" key="10">
    <source>
        <dbReference type="ARBA" id="ARBA00022833"/>
    </source>
</evidence>
<dbReference type="InterPro" id="IPR025766">
    <property type="entry name" value="ADD"/>
</dbReference>
<dbReference type="InterPro" id="IPR011011">
    <property type="entry name" value="Znf_FYVE_PHD"/>
</dbReference>
<evidence type="ECO:0000259" key="18">
    <source>
        <dbReference type="PROSITE" id="PS51192"/>
    </source>
</evidence>
<keyword evidence="16" id="KW-0175">Coiled coil</keyword>
<dbReference type="GO" id="GO:0000781">
    <property type="term" value="C:chromosome, telomeric region"/>
    <property type="evidence" value="ECO:0007669"/>
    <property type="project" value="UniProtKB-SubCell"/>
</dbReference>
<dbReference type="InterPro" id="IPR038718">
    <property type="entry name" value="SNF2-like_sf"/>
</dbReference>
<evidence type="ECO:0000256" key="14">
    <source>
        <dbReference type="ARBA" id="ARBA00023242"/>
    </source>
</evidence>
<sequence>KSVATKLIVNPGLTNSGFCDKPDAPAGSSVLNETESETRKSIRELDVANDQLVFSTDATGNIVLSDGTPVVQPAGVEETQGCSFQFDLQDGVLPRKSLTCSFQIGGVDTVRCTSCAVRISPFACAMHPHLSVIVCKRCLKFYGKGEFARDVDGKDENCRWCGDGGDLICCDSCPNTFCKSCIKRNLGRSFLQNIEDLNDDDSWNCLICNPSVLVPLQQECLEVYSSLYSGDIPKGKAASQTAGKPSHDSSKVPDAIKTSSSCPSSISNTCEWYLKNTSVAEILNQISSIHPPIIRPVIQSLRFCVETFSNDIKRVETNLSRARTPEEVQEIVQSFQNIYRFHLLGRIANVVSQVNADLRNKASACSSQMSKLTDTIDLTDDLEPAVRPTNGHHSPEPKLAASALPNASRRKRGSAANSASSTSPSKKRRKTLANSAVRFRVASPALLSSVSHEVAGVKWASEAAGAILTILNHEKFVSFCCSSVNSRKSNPLGPPLHVRSRSSRPNMFNDGESITISSDSESSESAAGPKQKQSASDSVISEQVVYPHSLVNANSQHLTTPAFNDEIMILSSSSSSPEKNFSSSIVQRQRIESSGSDEEIREDTKKDGSLSNLNVSKGKSKCEISTGSSTSPTEKDPFSLTVGCAGITSGSDEENAFKSEGSEPMKLKEDEIVEVPNWGTKCEITPDSSVASSTVKPIPRRRKIDSSGSDKEDSEVTDNKLTMAREGEEVKVNQKIKCETAANSRRKPALRRRNIASSSSDEETRKKADGDGSTEMKCGDDEVEVDKSRRKRRHSLKHRLRRRRRSSSASSSNSSSNGRSILSDHHTGEHDGVKKERRDRNKREAEGKAKRDAHEAGEGVDEGDDVDDNDGKKGRKKIRKILKDKKLSSETKNAEALERERRKRLEERQRLYNSVLEDSNEGSASKSSRLILDFRKDSEEPLIEVHPDLVRHLKPHQVQAVRFLYDNIIESVEEHKENRSRLSGAILAHCMGLGKSLSTIAFIHTLLTHKEVGLGINTCLILCPVNTLLNWHREWRHWMPENAEVNVYELATAVANNFRIDVIRHWHSEGGILLMGYDMYRNITTSLLKKTRKQAYKKLIPTALIDPGPDVVVCDEGHLLKNCKTGVTKAINNLKTSKRVILTGTPLQNNLSEYWTMVNFVKPNLLGSAREFANRFVNPIKNGQHSNSTQRDVQLMKKRAHVLFKTLDGCVQRRDYGCLTQYLPPRLEYVLKIRLSNVQCELYRAFLHHRLERGVSGSGDDQRNTLFRDQQTLYRVWTHPYTLRMHETREARRLLLEDSTSEDEEKVNEDESSTSVSELETDSGGTVNSGSESVSSSSDIVATKVTSASSRSTRARLRQMRRNASVVDISDSEDEVNQQASTVAEQGSGTEKRANGNPDNEGENDMLKPWWYSFYRDEYDLRIDVGAKLSTLFFILKKCSEIGDKVLVFSQSLFSLDLIEWFLAAIDRQWCMSQGLEVDTNSKQSQELDKLLQSETFEMPSLVDYFSDMDRNTWRRGHDYERIDGSLSAVQRNSLQTRFNGPSQRFRLLIISTKAGGLGVNLTAANRLVIFDVSWNPSHDVQSIFRSYRFGQTKPVYIYRMVAQGTMEEKMYDRQVTKQSLALRVIDEQQIDRHFKEEDLRELYTFDPDVWDAETAEKRPPPALPKDRLLADLLSDHPNLVASYHNHDSLLENRLDEGLSEAERAEAWREYEEEKRVGRPMTDYQRLLLNNPEAAAALMAQRQRIEEEQRQRMMAMAAAYAAATAGNRLPYASINPSPLGLIDSMYTTVPAHTLPSHRPEPSSGSRPPPQQQQQQRETLRPIAPRLGTLIPQLRKRGNLSLHFKCIVDVFWESFNAMRNMLLTRYPMLARSPSTLHDMALRLFVNSVASNVAAQNTLVNSHTAAPSPSSSLPSSSVAASNTATARYPDLDCSVPVAPTSAISNAPVVVDVDNESSNDDS</sequence>
<keyword evidence="13" id="KW-0238">DNA-binding</keyword>
<evidence type="ECO:0000256" key="11">
    <source>
        <dbReference type="ARBA" id="ARBA00022840"/>
    </source>
</evidence>
<evidence type="ECO:0000256" key="4">
    <source>
        <dbReference type="ARBA" id="ARBA00022454"/>
    </source>
</evidence>
<feature type="region of interest" description="Disordered" evidence="17">
    <location>
        <begin position="679"/>
        <end position="875"/>
    </location>
</feature>
<dbReference type="GO" id="GO:0016887">
    <property type="term" value="F:ATP hydrolysis activity"/>
    <property type="evidence" value="ECO:0007669"/>
    <property type="project" value="InterPro"/>
</dbReference>
<dbReference type="SUPFAM" id="SSF52540">
    <property type="entry name" value="P-loop containing nucleoside triphosphate hydrolases"/>
    <property type="match status" value="2"/>
</dbReference>
<reference evidence="21 22" key="2">
    <citation type="submission" date="2018-11" db="EMBL/GenBank/DDBJ databases">
        <authorList>
            <consortium name="Pathogen Informatics"/>
        </authorList>
    </citation>
    <scope>NUCLEOTIDE SEQUENCE [LARGE SCALE GENOMIC DNA]</scope>
</reference>
<feature type="region of interest" description="Disordered" evidence="17">
    <location>
        <begin position="238"/>
        <end position="265"/>
    </location>
</feature>
<evidence type="ECO:0000259" key="19">
    <source>
        <dbReference type="PROSITE" id="PS51194"/>
    </source>
</evidence>
<feature type="region of interest" description="Disordered" evidence="17">
    <location>
        <begin position="1296"/>
        <end position="1402"/>
    </location>
</feature>
<evidence type="ECO:0000256" key="16">
    <source>
        <dbReference type="SAM" id="Coils"/>
    </source>
</evidence>
<keyword evidence="9" id="KW-0347">Helicase</keyword>
<keyword evidence="11" id="KW-0067">ATP-binding</keyword>
<dbReference type="GO" id="GO:0008270">
    <property type="term" value="F:zinc ion binding"/>
    <property type="evidence" value="ECO:0007669"/>
    <property type="project" value="UniProtKB-KW"/>
</dbReference>
<feature type="region of interest" description="Disordered" evidence="17">
    <location>
        <begin position="486"/>
        <end position="539"/>
    </location>
</feature>
<dbReference type="GO" id="GO:0010468">
    <property type="term" value="P:regulation of gene expression"/>
    <property type="evidence" value="ECO:0007669"/>
    <property type="project" value="UniProtKB-ARBA"/>
</dbReference>
<evidence type="ECO:0000256" key="3">
    <source>
        <dbReference type="ARBA" id="ARBA00007025"/>
    </source>
</evidence>
<dbReference type="InterPro" id="IPR013083">
    <property type="entry name" value="Znf_RING/FYVE/PHD"/>
</dbReference>
<feature type="compositionally biased region" description="Low complexity" evidence="17">
    <location>
        <begin position="510"/>
        <end position="528"/>
    </location>
</feature>
<name>A0A0R3W2Z9_TAEAS</name>
<dbReference type="InterPro" id="IPR027417">
    <property type="entry name" value="P-loop_NTPase"/>
</dbReference>
<comment type="similarity">
    <text evidence="3">Belongs to the SNF2/RAD54 helicase family.</text>
</comment>
<dbReference type="EMBL" id="UYRS01018337">
    <property type="protein sequence ID" value="VDK33120.1"/>
    <property type="molecule type" value="Genomic_DNA"/>
</dbReference>
<dbReference type="InterPro" id="IPR044574">
    <property type="entry name" value="ARIP4-like"/>
</dbReference>
<dbReference type="InterPro" id="IPR014001">
    <property type="entry name" value="Helicase_ATP-bd"/>
</dbReference>
<evidence type="ECO:0000256" key="5">
    <source>
        <dbReference type="ARBA" id="ARBA00022723"/>
    </source>
</evidence>
<dbReference type="CDD" id="cd11726">
    <property type="entry name" value="ADDz_ATRX"/>
    <property type="match status" value="1"/>
</dbReference>
<keyword evidence="4" id="KW-0158">Chromosome</keyword>
<dbReference type="Pfam" id="PF17981">
    <property type="entry name" value="ADD_ATRX"/>
    <property type="match status" value="1"/>
</dbReference>
<evidence type="ECO:0000256" key="2">
    <source>
        <dbReference type="ARBA" id="ARBA00004574"/>
    </source>
</evidence>
<evidence type="ECO:0000256" key="13">
    <source>
        <dbReference type="ARBA" id="ARBA00023125"/>
    </source>
</evidence>
<evidence type="ECO:0000313" key="22">
    <source>
        <dbReference type="Proteomes" id="UP000282613"/>
    </source>
</evidence>
<feature type="compositionally biased region" description="Low complexity" evidence="17">
    <location>
        <begin position="1801"/>
        <end position="1816"/>
    </location>
</feature>
<feature type="compositionally biased region" description="Polar residues" evidence="17">
    <location>
        <begin position="1377"/>
        <end position="1389"/>
    </location>
</feature>
<evidence type="ECO:0000259" key="20">
    <source>
        <dbReference type="PROSITE" id="PS51533"/>
    </source>
</evidence>
<dbReference type="OrthoDB" id="2020972at2759"/>
<keyword evidence="22" id="KW-1185">Reference proteome</keyword>
<feature type="compositionally biased region" description="Low complexity" evidence="17">
    <location>
        <begin position="573"/>
        <end position="584"/>
    </location>
</feature>
<feature type="domain" description="Helicase ATP-binding" evidence="18">
    <location>
        <begin position="976"/>
        <end position="1164"/>
    </location>
</feature>
<dbReference type="CDD" id="cd18793">
    <property type="entry name" value="SF2_C_SNF"/>
    <property type="match status" value="1"/>
</dbReference>
<evidence type="ECO:0000256" key="6">
    <source>
        <dbReference type="ARBA" id="ARBA00022741"/>
    </source>
</evidence>
<dbReference type="Gene3D" id="3.30.40.10">
    <property type="entry name" value="Zinc/RING finger domain, C3HC4 (zinc finger)"/>
    <property type="match status" value="1"/>
</dbReference>
<dbReference type="GO" id="GO:0004386">
    <property type="term" value="F:helicase activity"/>
    <property type="evidence" value="ECO:0007669"/>
    <property type="project" value="UniProtKB-KW"/>
</dbReference>
<dbReference type="InterPro" id="IPR041430">
    <property type="entry name" value="ADD_ATRX"/>
</dbReference>
<keyword evidence="5" id="KW-0479">Metal-binding</keyword>
<keyword evidence="7" id="KW-0863">Zinc-finger</keyword>
<feature type="region of interest" description="Disordered" evidence="17">
    <location>
        <begin position="382"/>
        <end position="434"/>
    </location>
</feature>
<dbReference type="Pfam" id="PF00271">
    <property type="entry name" value="Helicase_C"/>
    <property type="match status" value="1"/>
</dbReference>
<feature type="compositionally biased region" description="Basic and acidic residues" evidence="17">
    <location>
        <begin position="723"/>
        <end position="738"/>
    </location>
</feature>
<evidence type="ECO:0000313" key="21">
    <source>
        <dbReference type="EMBL" id="VDK33120.1"/>
    </source>
</evidence>
<organism evidence="23">
    <name type="scientific">Taenia asiatica</name>
    <name type="common">Asian tapeworm</name>
    <dbReference type="NCBI Taxonomy" id="60517"/>
    <lineage>
        <taxon>Eukaryota</taxon>
        <taxon>Metazoa</taxon>
        <taxon>Spiralia</taxon>
        <taxon>Lophotrochozoa</taxon>
        <taxon>Platyhelminthes</taxon>
        <taxon>Cestoda</taxon>
        <taxon>Eucestoda</taxon>
        <taxon>Cyclophyllidea</taxon>
        <taxon>Taeniidae</taxon>
        <taxon>Taenia</taxon>
    </lineage>
</organism>
<evidence type="ECO:0000256" key="7">
    <source>
        <dbReference type="ARBA" id="ARBA00022771"/>
    </source>
</evidence>
<keyword evidence="8" id="KW-0378">Hydrolase</keyword>
<feature type="compositionally biased region" description="Low complexity" evidence="17">
    <location>
        <begin position="1323"/>
        <end position="1352"/>
    </location>
</feature>
<dbReference type="GO" id="GO:0005634">
    <property type="term" value="C:nucleus"/>
    <property type="evidence" value="ECO:0007669"/>
    <property type="project" value="UniProtKB-SubCell"/>
</dbReference>
<evidence type="ECO:0000256" key="1">
    <source>
        <dbReference type="ARBA" id="ARBA00004123"/>
    </source>
</evidence>
<keyword evidence="12" id="KW-0779">Telomere</keyword>
<feature type="region of interest" description="Disordered" evidence="17">
    <location>
        <begin position="573"/>
        <end position="664"/>
    </location>
</feature>